<dbReference type="InterPro" id="IPR039420">
    <property type="entry name" value="WalR-like"/>
</dbReference>
<dbReference type="SMART" id="SM00448">
    <property type="entry name" value="REC"/>
    <property type="match status" value="1"/>
</dbReference>
<dbReference type="InterPro" id="IPR011006">
    <property type="entry name" value="CheY-like_superfamily"/>
</dbReference>
<dbReference type="EMBL" id="JBBYHR010000001">
    <property type="protein sequence ID" value="MEL1242813.1"/>
    <property type="molecule type" value="Genomic_DNA"/>
</dbReference>
<proteinExistence type="predicted"/>
<dbReference type="PROSITE" id="PS50110">
    <property type="entry name" value="RESPONSE_REGULATORY"/>
    <property type="match status" value="1"/>
</dbReference>
<evidence type="ECO:0000259" key="4">
    <source>
        <dbReference type="PROSITE" id="PS50043"/>
    </source>
</evidence>
<evidence type="ECO:0000259" key="5">
    <source>
        <dbReference type="PROSITE" id="PS50110"/>
    </source>
</evidence>
<protein>
    <submittedName>
        <fullName evidence="6">Response regulator transcription factor</fullName>
    </submittedName>
</protein>
<dbReference type="RefSeq" id="WP_341695138.1">
    <property type="nucleotide sequence ID" value="NZ_JBBYHR010000001.1"/>
</dbReference>
<evidence type="ECO:0000313" key="7">
    <source>
        <dbReference type="Proteomes" id="UP001464555"/>
    </source>
</evidence>
<dbReference type="Pfam" id="PF00072">
    <property type="entry name" value="Response_reg"/>
    <property type="match status" value="1"/>
</dbReference>
<accession>A0ABU9HSW5</accession>
<dbReference type="InterPro" id="IPR058245">
    <property type="entry name" value="NreC/VraR/RcsB-like_REC"/>
</dbReference>
<feature type="domain" description="Response regulatory" evidence="5">
    <location>
        <begin position="5"/>
        <end position="123"/>
    </location>
</feature>
<organism evidence="6 7">
    <name type="scientific">Flavobacterium arundinis</name>
    <dbReference type="NCBI Taxonomy" id="3139143"/>
    <lineage>
        <taxon>Bacteria</taxon>
        <taxon>Pseudomonadati</taxon>
        <taxon>Bacteroidota</taxon>
        <taxon>Flavobacteriia</taxon>
        <taxon>Flavobacteriales</taxon>
        <taxon>Flavobacteriaceae</taxon>
        <taxon>Flavobacterium</taxon>
    </lineage>
</organism>
<dbReference type="Proteomes" id="UP001464555">
    <property type="component" value="Unassembled WGS sequence"/>
</dbReference>
<dbReference type="SUPFAM" id="SSF46894">
    <property type="entry name" value="C-terminal effector domain of the bipartite response regulators"/>
    <property type="match status" value="1"/>
</dbReference>
<gene>
    <name evidence="6" type="ORF">AAEO56_00955</name>
</gene>
<dbReference type="InterPro" id="IPR000792">
    <property type="entry name" value="Tscrpt_reg_LuxR_C"/>
</dbReference>
<feature type="domain" description="HTH luxR-type" evidence="4">
    <location>
        <begin position="149"/>
        <end position="214"/>
    </location>
</feature>
<dbReference type="SUPFAM" id="SSF52172">
    <property type="entry name" value="CheY-like"/>
    <property type="match status" value="1"/>
</dbReference>
<sequence length="226" mass="25266">MNEIKIGIVDDDALFLSLLAAFISSHRSIKVIATANNGNDMFRFLNSAEVLPEILMVDLKMQQMDGIEVTKYLQAHFPDIRIIVVSSHYQNAFLGFMLKTGVSAFIPKGVSPEDLIDIIKTVHAKGFYFMEEQIGTIREQLNGKSPRPVFEQDKLLSDKEVDVLRLIAMQKTAKEIADILFITQRTVEGRKNSMFAKTGAKNIAGLVIYAIQNNVIHVKDLPLIAS</sequence>
<evidence type="ECO:0000313" key="6">
    <source>
        <dbReference type="EMBL" id="MEL1242813.1"/>
    </source>
</evidence>
<keyword evidence="2" id="KW-0238">DNA-binding</keyword>
<dbReference type="InterPro" id="IPR016032">
    <property type="entry name" value="Sig_transdc_resp-reg_C-effctor"/>
</dbReference>
<comment type="caution">
    <text evidence="6">The sequence shown here is derived from an EMBL/GenBank/DDBJ whole genome shotgun (WGS) entry which is preliminary data.</text>
</comment>
<evidence type="ECO:0000256" key="1">
    <source>
        <dbReference type="ARBA" id="ARBA00022553"/>
    </source>
</evidence>
<dbReference type="InterPro" id="IPR001789">
    <property type="entry name" value="Sig_transdc_resp-reg_receiver"/>
</dbReference>
<keyword evidence="1 3" id="KW-0597">Phosphoprotein</keyword>
<dbReference type="PANTHER" id="PTHR43214">
    <property type="entry name" value="TWO-COMPONENT RESPONSE REGULATOR"/>
    <property type="match status" value="1"/>
</dbReference>
<dbReference type="Pfam" id="PF00196">
    <property type="entry name" value="GerE"/>
    <property type="match status" value="1"/>
</dbReference>
<evidence type="ECO:0000256" key="2">
    <source>
        <dbReference type="ARBA" id="ARBA00023125"/>
    </source>
</evidence>
<dbReference type="SMART" id="SM00421">
    <property type="entry name" value="HTH_LUXR"/>
    <property type="match status" value="1"/>
</dbReference>
<dbReference type="Gene3D" id="3.40.50.2300">
    <property type="match status" value="1"/>
</dbReference>
<evidence type="ECO:0000256" key="3">
    <source>
        <dbReference type="PROSITE-ProRule" id="PRU00169"/>
    </source>
</evidence>
<feature type="modified residue" description="4-aspartylphosphate" evidence="3">
    <location>
        <position position="58"/>
    </location>
</feature>
<reference evidence="6 7" key="1">
    <citation type="submission" date="2024-04" db="EMBL/GenBank/DDBJ databases">
        <title>Flavobacterium sp. DGU11 16S ribosomal RNA gene Genome sequencing and assembly.</title>
        <authorList>
            <person name="Park S."/>
        </authorList>
    </citation>
    <scope>NUCLEOTIDE SEQUENCE [LARGE SCALE GENOMIC DNA]</scope>
    <source>
        <strain evidence="6 7">DGU11</strain>
    </source>
</reference>
<dbReference type="CDD" id="cd17535">
    <property type="entry name" value="REC_NarL-like"/>
    <property type="match status" value="1"/>
</dbReference>
<dbReference type="PROSITE" id="PS50043">
    <property type="entry name" value="HTH_LUXR_2"/>
    <property type="match status" value="1"/>
</dbReference>
<name>A0ABU9HSW5_9FLAO</name>
<keyword evidence="7" id="KW-1185">Reference proteome</keyword>
<dbReference type="PANTHER" id="PTHR43214:SF43">
    <property type="entry name" value="TWO-COMPONENT RESPONSE REGULATOR"/>
    <property type="match status" value="1"/>
</dbReference>
<dbReference type="CDD" id="cd06170">
    <property type="entry name" value="LuxR_C_like"/>
    <property type="match status" value="1"/>
</dbReference>